<evidence type="ECO:0000313" key="11">
    <source>
        <dbReference type="Proteomes" id="UP000006727"/>
    </source>
</evidence>
<dbReference type="FunFam" id="3.40.50.300:FF:000352">
    <property type="entry name" value="ATP-dependent zinc metalloprotease FTSH 7, chloroplastic"/>
    <property type="match status" value="1"/>
</dbReference>
<dbReference type="GO" id="GO:0004222">
    <property type="term" value="F:metalloendopeptidase activity"/>
    <property type="evidence" value="ECO:0007669"/>
    <property type="project" value="InterPro"/>
</dbReference>
<evidence type="ECO:0000256" key="2">
    <source>
        <dbReference type="ARBA" id="ARBA00010550"/>
    </source>
</evidence>
<evidence type="ECO:0000256" key="1">
    <source>
        <dbReference type="ARBA" id="ARBA00010044"/>
    </source>
</evidence>
<name>A0A2K1KMS1_PHYPA</name>
<dbReference type="Proteomes" id="UP000006727">
    <property type="component" value="Chromosome 4"/>
</dbReference>
<comment type="similarity">
    <text evidence="2">In the N-terminal section; belongs to the AAA ATPase family.</text>
</comment>
<dbReference type="RefSeq" id="XP_024374108.1">
    <property type="nucleotide sequence ID" value="XM_024518340.2"/>
</dbReference>
<dbReference type="OrthoDB" id="1877876at2759"/>
<proteinExistence type="inferred from homology"/>
<keyword evidence="11" id="KW-1185">Reference proteome</keyword>
<dbReference type="PANTHER" id="PTHR23076:SF99">
    <property type="entry name" value="INACTIVE ATP-DEPENDENT ZINC METALLOPROTEASE FTSHI 4, CHLOROPLASTIC-RELATED"/>
    <property type="match status" value="1"/>
</dbReference>
<keyword evidence="5" id="KW-0378">Hydrolase</keyword>
<evidence type="ECO:0000259" key="8">
    <source>
        <dbReference type="SMART" id="SM00382"/>
    </source>
</evidence>
<dbReference type="InterPro" id="IPR003960">
    <property type="entry name" value="ATPase_AAA_CS"/>
</dbReference>
<dbReference type="GO" id="GO:0005524">
    <property type="term" value="F:ATP binding"/>
    <property type="evidence" value="ECO:0007669"/>
    <property type="project" value="UniProtKB-KW"/>
</dbReference>
<dbReference type="GO" id="GO:0009535">
    <property type="term" value="C:chloroplast thylakoid membrane"/>
    <property type="evidence" value="ECO:0000318"/>
    <property type="project" value="GO_Central"/>
</dbReference>
<dbReference type="CDD" id="cd19501">
    <property type="entry name" value="RecA-like_FtsH"/>
    <property type="match status" value="1"/>
</dbReference>
<feature type="domain" description="AAA+ ATPase" evidence="8">
    <location>
        <begin position="425"/>
        <end position="566"/>
    </location>
</feature>
<evidence type="ECO:0000256" key="5">
    <source>
        <dbReference type="ARBA" id="ARBA00022801"/>
    </source>
</evidence>
<protein>
    <recommendedName>
        <fullName evidence="8">AAA+ ATPase domain-containing protein</fullName>
    </recommendedName>
</protein>
<feature type="region of interest" description="Disordered" evidence="7">
    <location>
        <begin position="242"/>
        <end position="261"/>
    </location>
</feature>
<evidence type="ECO:0000313" key="10">
    <source>
        <dbReference type="EnsemblPlants" id="Pp3c4_8640V3.1"/>
    </source>
</evidence>
<gene>
    <name evidence="10" type="primary">LOC112281625</name>
    <name evidence="9" type="ORF">PHYPA_005968</name>
</gene>
<dbReference type="Pfam" id="PF01434">
    <property type="entry name" value="Peptidase_M41"/>
    <property type="match status" value="1"/>
</dbReference>
<dbReference type="EnsemblPlants" id="Pp3c4_8640V3.2">
    <property type="protein sequence ID" value="Pp3c4_8640V3.2"/>
    <property type="gene ID" value="Pp3c4_8640"/>
</dbReference>
<accession>A0A2K1KMS1</accession>
<dbReference type="Gramene" id="Pp3c4_8640V3.2">
    <property type="protein sequence ID" value="Pp3c4_8640V3.2"/>
    <property type="gene ID" value="Pp3c4_8640"/>
</dbReference>
<evidence type="ECO:0000256" key="3">
    <source>
        <dbReference type="ARBA" id="ARBA00022670"/>
    </source>
</evidence>
<dbReference type="PROSITE" id="PS00674">
    <property type="entry name" value="AAA"/>
    <property type="match status" value="1"/>
</dbReference>
<dbReference type="STRING" id="3218.A0A2K1KMS1"/>
<comment type="similarity">
    <text evidence="1">In the C-terminal section; belongs to the peptidase M41 family.</text>
</comment>
<dbReference type="InterPro" id="IPR003593">
    <property type="entry name" value="AAA+_ATPase"/>
</dbReference>
<dbReference type="KEGG" id="ppp:112281625"/>
<keyword evidence="3" id="KW-0645">Protease</keyword>
<dbReference type="Gramene" id="Pp3c4_8640V3.1">
    <property type="protein sequence ID" value="Pp3c4_8640V3.1"/>
    <property type="gene ID" value="Pp3c4_8640"/>
</dbReference>
<dbReference type="GO" id="GO:0006508">
    <property type="term" value="P:proteolysis"/>
    <property type="evidence" value="ECO:0000318"/>
    <property type="project" value="GO_Central"/>
</dbReference>
<dbReference type="OMA" id="YPNPHRP"/>
<reference evidence="9 11" key="2">
    <citation type="journal article" date="2018" name="Plant J.">
        <title>The Physcomitrella patens chromosome-scale assembly reveals moss genome structure and evolution.</title>
        <authorList>
            <person name="Lang D."/>
            <person name="Ullrich K.K."/>
            <person name="Murat F."/>
            <person name="Fuchs J."/>
            <person name="Jenkins J."/>
            <person name="Haas F.B."/>
            <person name="Piednoel M."/>
            <person name="Gundlach H."/>
            <person name="Van Bel M."/>
            <person name="Meyberg R."/>
            <person name="Vives C."/>
            <person name="Morata J."/>
            <person name="Symeonidi A."/>
            <person name="Hiss M."/>
            <person name="Muchero W."/>
            <person name="Kamisugi Y."/>
            <person name="Saleh O."/>
            <person name="Blanc G."/>
            <person name="Decker E.L."/>
            <person name="van Gessel N."/>
            <person name="Grimwood J."/>
            <person name="Hayes R.D."/>
            <person name="Graham S.W."/>
            <person name="Gunter L.E."/>
            <person name="McDaniel S.F."/>
            <person name="Hoernstein S.N.W."/>
            <person name="Larsson A."/>
            <person name="Li F.W."/>
            <person name="Perroud P.F."/>
            <person name="Phillips J."/>
            <person name="Ranjan P."/>
            <person name="Rokshar D.S."/>
            <person name="Rothfels C.J."/>
            <person name="Schneider L."/>
            <person name="Shu S."/>
            <person name="Stevenson D.W."/>
            <person name="Thummler F."/>
            <person name="Tillich M."/>
            <person name="Villarreal Aguilar J.C."/>
            <person name="Widiez T."/>
            <person name="Wong G.K."/>
            <person name="Wymore A."/>
            <person name="Zhang Y."/>
            <person name="Zimmer A.D."/>
            <person name="Quatrano R.S."/>
            <person name="Mayer K.F.X."/>
            <person name="Goodstein D."/>
            <person name="Casacuberta J.M."/>
            <person name="Vandepoele K."/>
            <person name="Reski R."/>
            <person name="Cuming A.C."/>
            <person name="Tuskan G.A."/>
            <person name="Maumus F."/>
            <person name="Salse J."/>
            <person name="Schmutz J."/>
            <person name="Rensing S.A."/>
        </authorList>
    </citation>
    <scope>NUCLEOTIDE SEQUENCE [LARGE SCALE GENOMIC DNA]</scope>
    <source>
        <strain evidence="10 11">cv. Gransden 2004</strain>
    </source>
</reference>
<dbReference type="InterPro" id="IPR003959">
    <property type="entry name" value="ATPase_AAA_core"/>
</dbReference>
<evidence type="ECO:0000256" key="7">
    <source>
        <dbReference type="SAM" id="MobiDB-lite"/>
    </source>
</evidence>
<sequence>MVRLKVGSALAPSASPSCCAASVHRNASSFLLQCQVRPVLLASRSSPFLSSRLRLRCHYPGPVGRRVFRQLARAASREDEAYYGTDASSASEGGDETLKDGGRESNSASGGDEGEARPGDFPWFKDVIGLKTKEELQAEAESKTDQVLETIRQSEIRRLTEEHELERQAEIQAERDMIQNTMWSKSILKFQGKLKGTPCDPLPGEDIPYSVLMQLLEEKRVQYVDYGEFGQYVAVILPHEKEETNQQTEQPDSVELDESTPKAPHLIQPNEENFVFKRHLVDNMPADGWNDMWKKLHTQVSHVEVVHPRSLPMQMYPTFETAVVWGMRLVLAAAVFKFVDGWMYPFYKMKGPNDRPVSRRPKLSNFDNAELGALGQSRARFISAEESTGVTFDDFAGQEYVKRELQEVVKILKDSKEFEDLGIYCPKGVLLYGPPGTGKTLLAKAIAGEAGVPFFSASGAEFVEMFVGVAAARVRDLFTRARQFAPSIVFIDEIDAIGAKRGGPDVGGGGVEREQGLIQILTELDGFQSQGSKVLVVGATNRLDMLDPALLRKGRFDKTISIGLPSEEGRLAILQVHSRNKGFKSEKEKQELLKELASITFDYSGAELQNVLNEAAILAARKDKDIIEKPEIMEAIRRQAGDFATGEEDAVDASGEARLRIAYREAAIALLECYLPNPHRPFVKTNVREIDTYPNMEYADSRNRVFAHKSDLVDSIVRACAPRVVEEFIFGKGNLSWMSGSALSEAGLLADYMILRTGMTALGKIYYRTQQDVMLHIVPKVQALRDEYMRYAVEKCSSVLREYRSALETIAERLLEKEEVGAPEIWDIFHKAPRIPQPEVRPVNEHEALMYAGRWGIHGVSLPGRVTFSPGNIGWATFGAPRPQQLRVISNEAFAMLDKIRDENLADIARRTEEDDEEEVPDVIYPRQFL</sequence>
<dbReference type="EMBL" id="ABEU02000004">
    <property type="protein sequence ID" value="PNR55075.1"/>
    <property type="molecule type" value="Genomic_DNA"/>
</dbReference>
<dbReference type="Gene3D" id="3.40.50.300">
    <property type="entry name" value="P-loop containing nucleotide triphosphate hydrolases"/>
    <property type="match status" value="1"/>
</dbReference>
<evidence type="ECO:0000256" key="4">
    <source>
        <dbReference type="ARBA" id="ARBA00022741"/>
    </source>
</evidence>
<dbReference type="InterPro" id="IPR027417">
    <property type="entry name" value="P-loop_NTPase"/>
</dbReference>
<organism evidence="9">
    <name type="scientific">Physcomitrium patens</name>
    <name type="common">Spreading-leaved earth moss</name>
    <name type="synonym">Physcomitrella patens</name>
    <dbReference type="NCBI Taxonomy" id="3218"/>
    <lineage>
        <taxon>Eukaryota</taxon>
        <taxon>Viridiplantae</taxon>
        <taxon>Streptophyta</taxon>
        <taxon>Embryophyta</taxon>
        <taxon>Bryophyta</taxon>
        <taxon>Bryophytina</taxon>
        <taxon>Bryopsida</taxon>
        <taxon>Funariidae</taxon>
        <taxon>Funariales</taxon>
        <taxon>Funariaceae</taxon>
        <taxon>Physcomitrium</taxon>
    </lineage>
</organism>
<dbReference type="Gene3D" id="1.10.8.60">
    <property type="match status" value="1"/>
</dbReference>
<dbReference type="PANTHER" id="PTHR23076">
    <property type="entry name" value="METALLOPROTEASE M41 FTSH"/>
    <property type="match status" value="1"/>
</dbReference>
<dbReference type="SMART" id="SM00382">
    <property type="entry name" value="AAA"/>
    <property type="match status" value="1"/>
</dbReference>
<dbReference type="InterPro" id="IPR037219">
    <property type="entry name" value="Peptidase_M41-like"/>
</dbReference>
<dbReference type="PaxDb" id="3218-PP1S146_88V6.1"/>
<dbReference type="GO" id="GO:0004176">
    <property type="term" value="F:ATP-dependent peptidase activity"/>
    <property type="evidence" value="ECO:0000318"/>
    <property type="project" value="GO_Central"/>
</dbReference>
<dbReference type="SUPFAM" id="SSF52540">
    <property type="entry name" value="P-loop containing nucleoside triphosphate hydrolases"/>
    <property type="match status" value="1"/>
</dbReference>
<dbReference type="FunCoup" id="A0A2K1KMS1">
    <property type="interactions" value="1023"/>
</dbReference>
<evidence type="ECO:0000313" key="9">
    <source>
        <dbReference type="EMBL" id="PNR55075.1"/>
    </source>
</evidence>
<dbReference type="Pfam" id="PF17862">
    <property type="entry name" value="AAA_lid_3"/>
    <property type="match status" value="1"/>
</dbReference>
<dbReference type="InterPro" id="IPR041569">
    <property type="entry name" value="AAA_lid_3"/>
</dbReference>
<keyword evidence="6" id="KW-0067">ATP-binding</keyword>
<reference evidence="10" key="3">
    <citation type="submission" date="2020-12" db="UniProtKB">
        <authorList>
            <consortium name="EnsemblPlants"/>
        </authorList>
    </citation>
    <scope>IDENTIFICATION</scope>
</reference>
<dbReference type="GeneID" id="112281625"/>
<feature type="region of interest" description="Disordered" evidence="7">
    <location>
        <begin position="79"/>
        <end position="121"/>
    </location>
</feature>
<reference evidence="9 11" key="1">
    <citation type="journal article" date="2008" name="Science">
        <title>The Physcomitrella genome reveals evolutionary insights into the conquest of land by plants.</title>
        <authorList>
            <person name="Rensing S."/>
            <person name="Lang D."/>
            <person name="Zimmer A."/>
            <person name="Terry A."/>
            <person name="Salamov A."/>
            <person name="Shapiro H."/>
            <person name="Nishiyama T."/>
            <person name="Perroud P.-F."/>
            <person name="Lindquist E."/>
            <person name="Kamisugi Y."/>
            <person name="Tanahashi T."/>
            <person name="Sakakibara K."/>
            <person name="Fujita T."/>
            <person name="Oishi K."/>
            <person name="Shin-I T."/>
            <person name="Kuroki Y."/>
            <person name="Toyoda A."/>
            <person name="Suzuki Y."/>
            <person name="Hashimoto A."/>
            <person name="Yamaguchi K."/>
            <person name="Sugano A."/>
            <person name="Kohara Y."/>
            <person name="Fujiyama A."/>
            <person name="Anterola A."/>
            <person name="Aoki S."/>
            <person name="Ashton N."/>
            <person name="Barbazuk W.B."/>
            <person name="Barker E."/>
            <person name="Bennetzen J."/>
            <person name="Bezanilla M."/>
            <person name="Blankenship R."/>
            <person name="Cho S.H."/>
            <person name="Dutcher S."/>
            <person name="Estelle M."/>
            <person name="Fawcett J.A."/>
            <person name="Gundlach H."/>
            <person name="Hanada K."/>
            <person name="Heyl A."/>
            <person name="Hicks K.A."/>
            <person name="Hugh J."/>
            <person name="Lohr M."/>
            <person name="Mayer K."/>
            <person name="Melkozernov A."/>
            <person name="Murata T."/>
            <person name="Nelson D."/>
            <person name="Pils B."/>
            <person name="Prigge M."/>
            <person name="Reiss B."/>
            <person name="Renner T."/>
            <person name="Rombauts S."/>
            <person name="Rushton P."/>
            <person name="Sanderfoot A."/>
            <person name="Schween G."/>
            <person name="Shiu S.-H."/>
            <person name="Stueber K."/>
            <person name="Theodoulou F.L."/>
            <person name="Tu H."/>
            <person name="Van de Peer Y."/>
            <person name="Verrier P.J."/>
            <person name="Waters E."/>
            <person name="Wood A."/>
            <person name="Yang L."/>
            <person name="Cove D."/>
            <person name="Cuming A."/>
            <person name="Hasebe M."/>
            <person name="Lucas S."/>
            <person name="Mishler D.B."/>
            <person name="Reski R."/>
            <person name="Grigoriev I."/>
            <person name="Quatrano R.S."/>
            <person name="Boore J.L."/>
        </authorList>
    </citation>
    <scope>NUCLEOTIDE SEQUENCE [LARGE SCALE GENOMIC DNA]</scope>
    <source>
        <strain evidence="10 11">cv. Gransden 2004</strain>
    </source>
</reference>
<evidence type="ECO:0000256" key="6">
    <source>
        <dbReference type="ARBA" id="ARBA00022840"/>
    </source>
</evidence>
<dbReference type="Gene3D" id="1.20.58.760">
    <property type="entry name" value="Peptidase M41"/>
    <property type="match status" value="1"/>
</dbReference>
<dbReference type="GO" id="GO:0016887">
    <property type="term" value="F:ATP hydrolysis activity"/>
    <property type="evidence" value="ECO:0007669"/>
    <property type="project" value="InterPro"/>
</dbReference>
<dbReference type="Pfam" id="PF00004">
    <property type="entry name" value="AAA"/>
    <property type="match status" value="1"/>
</dbReference>
<keyword evidence="4" id="KW-0547">Nucleotide-binding</keyword>
<dbReference type="EnsemblPlants" id="Pp3c4_8640V3.1">
    <property type="protein sequence ID" value="Pp3c4_8640V3.1"/>
    <property type="gene ID" value="Pp3c4_8640"/>
</dbReference>
<dbReference type="InterPro" id="IPR000642">
    <property type="entry name" value="Peptidase_M41"/>
</dbReference>
<dbReference type="SUPFAM" id="SSF140990">
    <property type="entry name" value="FtsH protease domain-like"/>
    <property type="match status" value="1"/>
</dbReference>
<dbReference type="AlphaFoldDB" id="A0A2K1KMS1"/>